<dbReference type="PANTHER" id="PTHR30383:SF5">
    <property type="entry name" value="SGNH HYDROLASE-TYPE ESTERASE DOMAIN-CONTAINING PROTEIN"/>
    <property type="match status" value="1"/>
</dbReference>
<dbReference type="Proteomes" id="UP000318585">
    <property type="component" value="Unassembled WGS sequence"/>
</dbReference>
<sequence length="214" mass="23846">MGSKIQMQDWPYLKKYQKENSKLPALKSGQKRIVFMGDSITEFWSALCPEFFAGKPYINRGISGQTSPQMLIRFRADVIALKPTIVVLLAGANDIAGNTGPSTLEMITDNIFSMAELAKAHQIKVILCSVLPAYDFHWKPGSFPAEKIVTLNTMIKKYSDANEILYLDYYSALVDERKGLKAAYADDGVHPNKAGYEVMNSLAEKAIEKVLSKK</sequence>
<proteinExistence type="predicted"/>
<evidence type="ECO:0000313" key="3">
    <source>
        <dbReference type="Proteomes" id="UP000318585"/>
    </source>
</evidence>
<protein>
    <submittedName>
        <fullName evidence="2">Acylhydrolase</fullName>
    </submittedName>
</protein>
<accession>A0A553CNR4</accession>
<dbReference type="PANTHER" id="PTHR30383">
    <property type="entry name" value="THIOESTERASE 1/PROTEASE 1/LYSOPHOSPHOLIPASE L1"/>
    <property type="match status" value="1"/>
</dbReference>
<feature type="domain" description="SGNH hydrolase-type esterase" evidence="1">
    <location>
        <begin position="35"/>
        <end position="198"/>
    </location>
</feature>
<dbReference type="OrthoDB" id="9794725at2"/>
<name>A0A553CNR4_9FLAO</name>
<dbReference type="EMBL" id="VJZR01000003">
    <property type="protein sequence ID" value="TRX22170.1"/>
    <property type="molecule type" value="Genomic_DNA"/>
</dbReference>
<dbReference type="InterPro" id="IPR036514">
    <property type="entry name" value="SGNH_hydro_sf"/>
</dbReference>
<dbReference type="AlphaFoldDB" id="A0A553CNR4"/>
<evidence type="ECO:0000313" key="2">
    <source>
        <dbReference type="EMBL" id="TRX22170.1"/>
    </source>
</evidence>
<evidence type="ECO:0000259" key="1">
    <source>
        <dbReference type="Pfam" id="PF13472"/>
    </source>
</evidence>
<reference evidence="2 3" key="1">
    <citation type="submission" date="2019-07" db="EMBL/GenBank/DDBJ databases">
        <title>Novel species of Flavobacterium.</title>
        <authorList>
            <person name="Liu Q."/>
            <person name="Xin Y.-H."/>
        </authorList>
    </citation>
    <scope>NUCLEOTIDE SEQUENCE [LARGE SCALE GENOMIC DNA]</scope>
    <source>
        <strain evidence="2 3">LB3P56</strain>
    </source>
</reference>
<dbReference type="Pfam" id="PF13472">
    <property type="entry name" value="Lipase_GDSL_2"/>
    <property type="match status" value="1"/>
</dbReference>
<dbReference type="SUPFAM" id="SSF52266">
    <property type="entry name" value="SGNH hydrolase"/>
    <property type="match status" value="1"/>
</dbReference>
<keyword evidence="3" id="KW-1185">Reference proteome</keyword>
<comment type="caution">
    <text evidence="2">The sequence shown here is derived from an EMBL/GenBank/DDBJ whole genome shotgun (WGS) entry which is preliminary data.</text>
</comment>
<dbReference type="CDD" id="cd04501">
    <property type="entry name" value="SGNH_hydrolase_like_4"/>
    <property type="match status" value="1"/>
</dbReference>
<organism evidence="2 3">
    <name type="scientific">Flavobacterium franklandianum</name>
    <dbReference type="NCBI Taxonomy" id="2594430"/>
    <lineage>
        <taxon>Bacteria</taxon>
        <taxon>Pseudomonadati</taxon>
        <taxon>Bacteroidota</taxon>
        <taxon>Flavobacteriia</taxon>
        <taxon>Flavobacteriales</taxon>
        <taxon>Flavobacteriaceae</taxon>
        <taxon>Flavobacterium</taxon>
    </lineage>
</organism>
<dbReference type="RefSeq" id="WP_144071112.1">
    <property type="nucleotide sequence ID" value="NZ_VJZR01000003.1"/>
</dbReference>
<dbReference type="GO" id="GO:0004622">
    <property type="term" value="F:phosphatidylcholine lysophospholipase activity"/>
    <property type="evidence" value="ECO:0007669"/>
    <property type="project" value="TreeGrafter"/>
</dbReference>
<dbReference type="Gene3D" id="3.40.50.1110">
    <property type="entry name" value="SGNH hydrolase"/>
    <property type="match status" value="1"/>
</dbReference>
<dbReference type="InterPro" id="IPR013830">
    <property type="entry name" value="SGNH_hydro"/>
</dbReference>
<keyword evidence="2" id="KW-0378">Hydrolase</keyword>
<dbReference type="InterPro" id="IPR051532">
    <property type="entry name" value="Ester_Hydrolysis_Enzymes"/>
</dbReference>
<gene>
    <name evidence="2" type="ORF">FNW17_05730</name>
</gene>